<keyword evidence="3" id="KW-0614">Plasmid</keyword>
<dbReference type="InterPro" id="IPR032466">
    <property type="entry name" value="Metal_Hydrolase"/>
</dbReference>
<evidence type="ECO:0000259" key="2">
    <source>
        <dbReference type="Pfam" id="PF04909"/>
    </source>
</evidence>
<sequence>MSQSGSVVGGPTIVDADVHEGLKSIRDLLPHLDPKWHNHITQYGWQGPANPLPYVVLSGEDGTRIDWMLEDKSMRGSDLNLMRKHLFEGEQITVGILNGDFRPSTMQGWHEFAADLAAAYNDWQIAVWLDPEPRLRGAIHVASHDPQIAAREIDRLGQHPQIVQAFLPAINDREYGDPYYLPIFEAAVRNDLAVTLHHCGHTRSALGYPRYQIEWHATAIPQTMMCQLASMICNGVFDRFPELKVVVLESGFTWIPHFMWRMDEHFRSLRVEIPWVKRKPSDILRAQVRVSTQPAETLSKRQFLGLLDQMETEDMLVFSTDYPHWDSDSPSRALPAGLPDGLQQKILSGNAVAAFGPRLLP</sequence>
<dbReference type="GO" id="GO:0019748">
    <property type="term" value="P:secondary metabolic process"/>
    <property type="evidence" value="ECO:0007669"/>
    <property type="project" value="TreeGrafter"/>
</dbReference>
<dbReference type="Pfam" id="PF04909">
    <property type="entry name" value="Amidohydro_2"/>
    <property type="match status" value="1"/>
</dbReference>
<gene>
    <name evidence="3" type="ORF">Psed_6940</name>
</gene>
<evidence type="ECO:0000256" key="1">
    <source>
        <dbReference type="ARBA" id="ARBA00023239"/>
    </source>
</evidence>
<dbReference type="Gene3D" id="3.20.20.140">
    <property type="entry name" value="Metal-dependent hydrolases"/>
    <property type="match status" value="1"/>
</dbReference>
<reference evidence="3" key="1">
    <citation type="journal article" date="2011" name="J. Bacteriol.">
        <title>Genome sequence of the 1,4-dioxane-degrading Pseudonocardia dioxanivorans strain CB1190.</title>
        <authorList>
            <person name="Sales C.M."/>
            <person name="Mahendra S."/>
            <person name="Grostern A."/>
            <person name="Parales R.E."/>
            <person name="Goodwin L.A."/>
            <person name="Woyke T."/>
            <person name="Nolan M."/>
            <person name="Lapidus A."/>
            <person name="Chertkov O."/>
            <person name="Ovchinnikova G."/>
            <person name="Sczyrba A."/>
            <person name="Alvarez-Cohen L."/>
        </authorList>
    </citation>
    <scope>NUCLEOTIDE SEQUENCE</scope>
    <source>
        <strain evidence="3">CB1190</strain>
        <plasmid evidence="3">pPSED02</plasmid>
    </source>
</reference>
<geneLocation type="plasmid" evidence="3">
    <name>pPSED02</name>
</geneLocation>
<dbReference type="RefSeq" id="WP_014203893.1">
    <property type="nucleotide sequence ID" value="NC_016600.1"/>
</dbReference>
<dbReference type="InterPro" id="IPR032465">
    <property type="entry name" value="ACMSD"/>
</dbReference>
<dbReference type="GO" id="GO:0016787">
    <property type="term" value="F:hydrolase activity"/>
    <property type="evidence" value="ECO:0007669"/>
    <property type="project" value="UniProtKB-KW"/>
</dbReference>
<dbReference type="GO" id="GO:0016831">
    <property type="term" value="F:carboxy-lyase activity"/>
    <property type="evidence" value="ECO:0007669"/>
    <property type="project" value="InterPro"/>
</dbReference>
<accession>F2L731</accession>
<keyword evidence="1" id="KW-0456">Lyase</keyword>
<dbReference type="GO" id="GO:0005737">
    <property type="term" value="C:cytoplasm"/>
    <property type="evidence" value="ECO:0007669"/>
    <property type="project" value="TreeGrafter"/>
</dbReference>
<evidence type="ECO:0000313" key="3">
    <source>
        <dbReference type="EMBL" id="AEA29004.1"/>
    </source>
</evidence>
<name>F2L731_PSEUX</name>
<dbReference type="InterPro" id="IPR006680">
    <property type="entry name" value="Amidohydro-rel"/>
</dbReference>
<keyword evidence="3" id="KW-0378">Hydrolase</keyword>
<dbReference type="PANTHER" id="PTHR21240">
    <property type="entry name" value="2-AMINO-3-CARBOXYLMUCONATE-6-SEMIALDEHYDE DECARBOXYLASE"/>
    <property type="match status" value="1"/>
</dbReference>
<proteinExistence type="predicted"/>
<dbReference type="SUPFAM" id="SSF51556">
    <property type="entry name" value="Metallo-dependent hydrolases"/>
    <property type="match status" value="1"/>
</dbReference>
<organism evidence="3">
    <name type="scientific">Pseudonocardia dioxanivorans (strain ATCC 55486 / DSM 44775 / JCM 13855 / CB1190)</name>
    <dbReference type="NCBI Taxonomy" id="675635"/>
    <lineage>
        <taxon>Bacteria</taxon>
        <taxon>Bacillati</taxon>
        <taxon>Actinomycetota</taxon>
        <taxon>Actinomycetes</taxon>
        <taxon>Pseudonocardiales</taxon>
        <taxon>Pseudonocardiaceae</taxon>
        <taxon>Pseudonocardia</taxon>
    </lineage>
</organism>
<feature type="domain" description="Amidohydrolase-related" evidence="2">
    <location>
        <begin position="37"/>
        <end position="356"/>
    </location>
</feature>
<dbReference type="EMBL" id="CP002596">
    <property type="protein sequence ID" value="AEA29004.1"/>
    <property type="molecule type" value="Genomic_DNA"/>
</dbReference>
<protein>
    <submittedName>
        <fullName evidence="3">Amidohydrolase 2</fullName>
    </submittedName>
</protein>
<dbReference type="AlphaFoldDB" id="F2L731"/>
<dbReference type="PANTHER" id="PTHR21240:SF28">
    <property type="entry name" value="ISO-OROTATE DECARBOXYLASE (EUROFUNG)"/>
    <property type="match status" value="1"/>
</dbReference>